<evidence type="ECO:0000256" key="1">
    <source>
        <dbReference type="SAM" id="MobiDB-lite"/>
    </source>
</evidence>
<dbReference type="Pfam" id="PF12796">
    <property type="entry name" value="Ank_2"/>
    <property type="match status" value="1"/>
</dbReference>
<dbReference type="GO" id="GO:0046513">
    <property type="term" value="P:ceramide biosynthetic process"/>
    <property type="evidence" value="ECO:0007669"/>
    <property type="project" value="TreeGrafter"/>
</dbReference>
<gene>
    <name evidence="2" type="ORF">TSOC_010639</name>
</gene>
<dbReference type="InterPro" id="IPR002110">
    <property type="entry name" value="Ankyrin_rpt"/>
</dbReference>
<dbReference type="GO" id="GO:0004620">
    <property type="term" value="F:phospholipase activity"/>
    <property type="evidence" value="ECO:0007669"/>
    <property type="project" value="TreeGrafter"/>
</dbReference>
<dbReference type="Proteomes" id="UP000236333">
    <property type="component" value="Unassembled WGS sequence"/>
</dbReference>
<comment type="caution">
    <text evidence="2">The sequence shown here is derived from an EMBL/GenBank/DDBJ whole genome shotgun (WGS) entry which is preliminary data.</text>
</comment>
<sequence length="585" mass="63796">MEQQRLHKRQRRQPQPPSQQQQQKQQQPGAEPDATNHDPSRVWLPEVVHHFSRFLGGNELACTLRLVNKATAAQFRGPQHTTIRLSVLVPYHAFAWRWGGTDATRNLTVRQRKQLPCLTARSGSIANLEVLLARLDLTSPLDAAVLEAAVSAGQLEVCRWLRQQGCPWGRLVLHAAAKAGHKAVCEWLLDEGRVVDDWTAAAAARGGHVSLMDWLLARTAVIQELNHVCRLLEAVAASCDLPTLQRLHHTYLDSRGEELPGHVREQVLAAAASSPTADWRDKVEWLEGRGYPRSDLACEEAAARDDGRDRLGWLQQRGYPISADVACEAAEHGNVGALEFLLAQGVQLSEGAAHNVAYGAAYGGHLAALKVLHAHGALVTHLAVTAAAEAAANGHLPVVMWLVETLGTAMELKAGVYVDAARSGSWELQVWLHQHGCPWNASAFQSAAIAGSEEQLEWLVEHGCPMGDNGQPYLRALENADLAVLRCLRRLGCPWGPAGRIFNSAVEACGRTAPGVCAPMLRKQQLLALTWLVEQGCPVDWAEAERQVKRRGDDEVAAWVVECLEWLAMPVTNAGGGLPVEYPGT</sequence>
<dbReference type="PANTHER" id="PTHR12393:SF6">
    <property type="entry name" value="SPHINGOMYELIN PHOSPHODIESTERASE 2"/>
    <property type="match status" value="1"/>
</dbReference>
<feature type="compositionally biased region" description="Low complexity" evidence="1">
    <location>
        <begin position="18"/>
        <end position="28"/>
    </location>
</feature>
<dbReference type="SMART" id="SM00248">
    <property type="entry name" value="ANK"/>
    <property type="match status" value="3"/>
</dbReference>
<evidence type="ECO:0000313" key="3">
    <source>
        <dbReference type="Proteomes" id="UP000236333"/>
    </source>
</evidence>
<dbReference type="GO" id="GO:0016020">
    <property type="term" value="C:membrane"/>
    <property type="evidence" value="ECO:0007669"/>
    <property type="project" value="TreeGrafter"/>
</dbReference>
<keyword evidence="3" id="KW-1185">Reference proteome</keyword>
<dbReference type="Gene3D" id="1.25.40.20">
    <property type="entry name" value="Ankyrin repeat-containing domain"/>
    <property type="match status" value="2"/>
</dbReference>
<feature type="region of interest" description="Disordered" evidence="1">
    <location>
        <begin position="1"/>
        <end position="39"/>
    </location>
</feature>
<dbReference type="PANTHER" id="PTHR12393">
    <property type="entry name" value="SPHINGOMYELIN PHOSPHODIESTERASE RELATED"/>
    <property type="match status" value="1"/>
</dbReference>
<dbReference type="AlphaFoldDB" id="A0A2J7ZSR7"/>
<dbReference type="EMBL" id="PGGS01000520">
    <property type="protein sequence ID" value="PNH03314.1"/>
    <property type="molecule type" value="Genomic_DNA"/>
</dbReference>
<dbReference type="SUPFAM" id="SSF48403">
    <property type="entry name" value="Ankyrin repeat"/>
    <property type="match status" value="2"/>
</dbReference>
<evidence type="ECO:0000313" key="2">
    <source>
        <dbReference type="EMBL" id="PNH03314.1"/>
    </source>
</evidence>
<name>A0A2J7ZSR7_9CHLO</name>
<organism evidence="2 3">
    <name type="scientific">Tetrabaena socialis</name>
    <dbReference type="NCBI Taxonomy" id="47790"/>
    <lineage>
        <taxon>Eukaryota</taxon>
        <taxon>Viridiplantae</taxon>
        <taxon>Chlorophyta</taxon>
        <taxon>core chlorophytes</taxon>
        <taxon>Chlorophyceae</taxon>
        <taxon>CS clade</taxon>
        <taxon>Chlamydomonadales</taxon>
        <taxon>Tetrabaenaceae</taxon>
        <taxon>Tetrabaena</taxon>
    </lineage>
</organism>
<dbReference type="InterPro" id="IPR036770">
    <property type="entry name" value="Ankyrin_rpt-contain_sf"/>
</dbReference>
<dbReference type="GO" id="GO:0030149">
    <property type="term" value="P:sphingolipid catabolic process"/>
    <property type="evidence" value="ECO:0007669"/>
    <property type="project" value="TreeGrafter"/>
</dbReference>
<reference evidence="2 3" key="1">
    <citation type="journal article" date="2017" name="Mol. Biol. Evol.">
        <title>The 4-celled Tetrabaena socialis nuclear genome reveals the essential components for genetic control of cell number at the origin of multicellularity in the volvocine lineage.</title>
        <authorList>
            <person name="Featherston J."/>
            <person name="Arakaki Y."/>
            <person name="Hanschen E.R."/>
            <person name="Ferris P.J."/>
            <person name="Michod R.E."/>
            <person name="Olson B.J.S.C."/>
            <person name="Nozaki H."/>
            <person name="Durand P.M."/>
        </authorList>
    </citation>
    <scope>NUCLEOTIDE SEQUENCE [LARGE SCALE GENOMIC DNA]</scope>
    <source>
        <strain evidence="2 3">NIES-571</strain>
    </source>
</reference>
<protein>
    <submittedName>
        <fullName evidence="2">Ankyrin repeat domain-containing protein</fullName>
    </submittedName>
</protein>
<dbReference type="OrthoDB" id="63514at2759"/>
<dbReference type="GO" id="GO:0005783">
    <property type="term" value="C:endoplasmic reticulum"/>
    <property type="evidence" value="ECO:0007669"/>
    <property type="project" value="TreeGrafter"/>
</dbReference>
<dbReference type="GO" id="GO:0071944">
    <property type="term" value="C:cell periphery"/>
    <property type="evidence" value="ECO:0007669"/>
    <property type="project" value="TreeGrafter"/>
</dbReference>
<accession>A0A2J7ZSR7</accession>
<proteinExistence type="predicted"/>
<feature type="compositionally biased region" description="Basic residues" evidence="1">
    <location>
        <begin position="1"/>
        <end position="12"/>
    </location>
</feature>